<feature type="non-terminal residue" evidence="1">
    <location>
        <position position="190"/>
    </location>
</feature>
<accession>A0ACA9RJK2</accession>
<evidence type="ECO:0000313" key="1">
    <source>
        <dbReference type="EMBL" id="CAG8796358.1"/>
    </source>
</evidence>
<proteinExistence type="predicted"/>
<keyword evidence="2" id="KW-1185">Reference proteome</keyword>
<dbReference type="EMBL" id="CAJVQC010056369">
    <property type="protein sequence ID" value="CAG8796358.1"/>
    <property type="molecule type" value="Genomic_DNA"/>
</dbReference>
<dbReference type="Proteomes" id="UP000789920">
    <property type="component" value="Unassembled WGS sequence"/>
</dbReference>
<name>A0ACA9RJK2_9GLOM</name>
<comment type="caution">
    <text evidence="1">The sequence shown here is derived from an EMBL/GenBank/DDBJ whole genome shotgun (WGS) entry which is preliminary data.</text>
</comment>
<sequence length="190" mass="21679">KCKCEVIVHTQGSTTNFATHLLSHEIVKPQLAINKANNSQLKIDVIFKKSTTNHINQIEAIYQALVEFIIEDSQLFYLLKTPFAEATTLLEGSTYSTISFMLLAIKVLLQNCKPKASDDKNYQIESESDNINFDDIITIFDEKEIIVDYDYNNKIEITIDAKEINVNKSIETKGLVYKKREQAIEAVRDL</sequence>
<evidence type="ECO:0000313" key="2">
    <source>
        <dbReference type="Proteomes" id="UP000789920"/>
    </source>
</evidence>
<reference evidence="1" key="1">
    <citation type="submission" date="2021-06" db="EMBL/GenBank/DDBJ databases">
        <authorList>
            <person name="Kallberg Y."/>
            <person name="Tangrot J."/>
            <person name="Rosling A."/>
        </authorList>
    </citation>
    <scope>NUCLEOTIDE SEQUENCE</scope>
    <source>
        <strain evidence="1">MA461A</strain>
    </source>
</reference>
<protein>
    <submittedName>
        <fullName evidence="1">7447_t:CDS:1</fullName>
    </submittedName>
</protein>
<gene>
    <name evidence="1" type="ORF">RPERSI_LOCUS20138</name>
</gene>
<feature type="non-terminal residue" evidence="1">
    <location>
        <position position="1"/>
    </location>
</feature>
<organism evidence="1 2">
    <name type="scientific">Racocetra persica</name>
    <dbReference type="NCBI Taxonomy" id="160502"/>
    <lineage>
        <taxon>Eukaryota</taxon>
        <taxon>Fungi</taxon>
        <taxon>Fungi incertae sedis</taxon>
        <taxon>Mucoromycota</taxon>
        <taxon>Glomeromycotina</taxon>
        <taxon>Glomeromycetes</taxon>
        <taxon>Diversisporales</taxon>
        <taxon>Gigasporaceae</taxon>
        <taxon>Racocetra</taxon>
    </lineage>
</organism>